<comment type="catalytic activity">
    <reaction evidence="5">
        <text>GTP + succinate + CoA = succinyl-CoA + GDP + phosphate</text>
        <dbReference type="Rhea" id="RHEA:22120"/>
        <dbReference type="ChEBI" id="CHEBI:30031"/>
        <dbReference type="ChEBI" id="CHEBI:37565"/>
        <dbReference type="ChEBI" id="CHEBI:43474"/>
        <dbReference type="ChEBI" id="CHEBI:57287"/>
        <dbReference type="ChEBI" id="CHEBI:57292"/>
        <dbReference type="ChEBI" id="CHEBI:58189"/>
    </reaction>
</comment>
<dbReference type="InterPro" id="IPR003781">
    <property type="entry name" value="CoA-bd"/>
</dbReference>
<organism evidence="8 9">
    <name type="scientific">Metallumcola ferriviriculae</name>
    <dbReference type="NCBI Taxonomy" id="3039180"/>
    <lineage>
        <taxon>Bacteria</taxon>
        <taxon>Bacillati</taxon>
        <taxon>Bacillota</taxon>
        <taxon>Clostridia</taxon>
        <taxon>Neomoorellales</taxon>
        <taxon>Desulfitibacteraceae</taxon>
        <taxon>Metallumcola</taxon>
    </lineage>
</organism>
<dbReference type="Pfam" id="PF00549">
    <property type="entry name" value="Ligase_CoA"/>
    <property type="match status" value="1"/>
</dbReference>
<dbReference type="InterPro" id="IPR036291">
    <property type="entry name" value="NAD(P)-bd_dom_sf"/>
</dbReference>
<evidence type="ECO:0000259" key="7">
    <source>
        <dbReference type="SMART" id="SM00881"/>
    </source>
</evidence>
<dbReference type="PIRSF" id="PIRSF001553">
    <property type="entry name" value="SucCS_alpha"/>
    <property type="match status" value="1"/>
</dbReference>
<evidence type="ECO:0000313" key="9">
    <source>
        <dbReference type="Proteomes" id="UP001329915"/>
    </source>
</evidence>
<feature type="binding site" evidence="5">
    <location>
        <begin position="17"/>
        <end position="20"/>
    </location>
    <ligand>
        <name>CoA</name>
        <dbReference type="ChEBI" id="CHEBI:57287"/>
    </ligand>
</feature>
<dbReference type="GO" id="GO:0009361">
    <property type="term" value="C:succinate-CoA ligase complex (ADP-forming)"/>
    <property type="evidence" value="ECO:0007669"/>
    <property type="project" value="TreeGrafter"/>
</dbReference>
<dbReference type="NCBIfam" id="NF004230">
    <property type="entry name" value="PRK05678.1"/>
    <property type="match status" value="1"/>
</dbReference>
<dbReference type="Gene3D" id="3.40.50.261">
    <property type="entry name" value="Succinyl-CoA synthetase domains"/>
    <property type="match status" value="1"/>
</dbReference>
<dbReference type="GO" id="GO:0006099">
    <property type="term" value="P:tricarboxylic acid cycle"/>
    <property type="evidence" value="ECO:0007669"/>
    <property type="project" value="UniProtKB-UniRule"/>
</dbReference>
<keyword evidence="3 5" id="KW-0547">Nucleotide-binding</keyword>
<dbReference type="HAMAP" id="MF_01988">
    <property type="entry name" value="Succ_CoA_alpha"/>
    <property type="match status" value="1"/>
</dbReference>
<feature type="binding site" evidence="5">
    <location>
        <position position="43"/>
    </location>
    <ligand>
        <name>CoA</name>
        <dbReference type="ChEBI" id="CHEBI:57287"/>
    </ligand>
</feature>
<evidence type="ECO:0000256" key="2">
    <source>
        <dbReference type="ARBA" id="ARBA00022598"/>
    </source>
</evidence>
<keyword evidence="1 5" id="KW-0816">Tricarboxylic acid cycle</keyword>
<dbReference type="GO" id="GO:0000166">
    <property type="term" value="F:nucleotide binding"/>
    <property type="evidence" value="ECO:0007669"/>
    <property type="project" value="UniProtKB-KW"/>
</dbReference>
<comment type="catalytic activity">
    <reaction evidence="5">
        <text>succinate + ATP + CoA = succinyl-CoA + ADP + phosphate</text>
        <dbReference type="Rhea" id="RHEA:17661"/>
        <dbReference type="ChEBI" id="CHEBI:30031"/>
        <dbReference type="ChEBI" id="CHEBI:30616"/>
        <dbReference type="ChEBI" id="CHEBI:43474"/>
        <dbReference type="ChEBI" id="CHEBI:57287"/>
        <dbReference type="ChEBI" id="CHEBI:57292"/>
        <dbReference type="ChEBI" id="CHEBI:456216"/>
        <dbReference type="EC" id="6.2.1.5"/>
    </reaction>
</comment>
<dbReference type="PANTHER" id="PTHR11117">
    <property type="entry name" value="SUCCINYL-COA LIGASE SUBUNIT ALPHA"/>
    <property type="match status" value="1"/>
</dbReference>
<feature type="binding site" evidence="5">
    <location>
        <begin position="96"/>
        <end position="98"/>
    </location>
    <ligand>
        <name>CoA</name>
        <dbReference type="ChEBI" id="CHEBI:57287"/>
    </ligand>
</feature>
<feature type="active site" description="Tele-phosphohistidine intermediate" evidence="5 6">
    <location>
        <position position="247"/>
    </location>
</feature>
<dbReference type="Pfam" id="PF02629">
    <property type="entry name" value="CoA_binding"/>
    <property type="match status" value="1"/>
</dbReference>
<accession>A0AAU0UQD3</accession>
<dbReference type="EMBL" id="CP121694">
    <property type="protein sequence ID" value="WRO22803.1"/>
    <property type="molecule type" value="Genomic_DNA"/>
</dbReference>
<evidence type="ECO:0000256" key="4">
    <source>
        <dbReference type="ARBA" id="ARBA00060724"/>
    </source>
</evidence>
<keyword evidence="2 5" id="KW-0436">Ligase</keyword>
<dbReference type="KEGG" id="dbc:MFMK1_002644"/>
<dbReference type="GO" id="GO:0004776">
    <property type="term" value="F:succinate-CoA ligase (GDP-forming) activity"/>
    <property type="evidence" value="ECO:0007669"/>
    <property type="project" value="TreeGrafter"/>
</dbReference>
<evidence type="ECO:0000256" key="6">
    <source>
        <dbReference type="PIRSR" id="PIRSR001553-1"/>
    </source>
</evidence>
<dbReference type="RefSeq" id="WP_366922200.1">
    <property type="nucleotide sequence ID" value="NZ_CP121694.1"/>
</dbReference>
<dbReference type="NCBIfam" id="TIGR01019">
    <property type="entry name" value="sucCoAalpha"/>
    <property type="match status" value="1"/>
</dbReference>
<dbReference type="InterPro" id="IPR005810">
    <property type="entry name" value="CoA_lig_alpha"/>
</dbReference>
<evidence type="ECO:0000256" key="1">
    <source>
        <dbReference type="ARBA" id="ARBA00022532"/>
    </source>
</evidence>
<feature type="binding site" evidence="5">
    <location>
        <position position="159"/>
    </location>
    <ligand>
        <name>substrate</name>
        <note>ligand shared with subunit beta</note>
    </ligand>
</feature>
<dbReference type="InterPro" id="IPR016102">
    <property type="entry name" value="Succinyl-CoA_synth-like"/>
</dbReference>
<proteinExistence type="inferred from homology"/>
<dbReference type="Proteomes" id="UP001329915">
    <property type="component" value="Chromosome"/>
</dbReference>
<dbReference type="FunFam" id="3.40.50.720:FF:000277">
    <property type="entry name" value="Succinate--CoA ligase [ADP-forming] subunit alpha"/>
    <property type="match status" value="1"/>
</dbReference>
<evidence type="ECO:0000313" key="8">
    <source>
        <dbReference type="EMBL" id="WRO22803.1"/>
    </source>
</evidence>
<comment type="similarity">
    <text evidence="4 5">Belongs to the succinate/malate CoA ligase alpha subunit family.</text>
</comment>
<sequence length="298" mass="31122">MSILVDKSSRVVVQGVTGKEGSFHTRSMREYGTHVVAGVSPGKGGTSFEGIPVFNSLASAVANTGADTSIIFVPPAFAADSIYEAIEDQLKVTVCVTDGIPIQEMMLIKQKLKESNTVLIGSNCPGLITPGEAKLGIMPSHIFKKGPIGVASRSGSLSYEVVFGLTERGIGQSTVVGVGGDGVKGTNFTDLLPMFEADPETEVIVLIGEIGGADEEQAAQYIKSKITKPVVSYIIGASAPSGKKMGHAGTIITHGKGTYQSKIHALQEAGVHLARTPLEVAEIVEEISKGKQLKSQAN</sequence>
<comment type="pathway">
    <text evidence="5">Carbohydrate metabolism; tricarboxylic acid cycle; succinate from succinyl-CoA (ligase route): step 1/1.</text>
</comment>
<dbReference type="SUPFAM" id="SSF51735">
    <property type="entry name" value="NAD(P)-binding Rossmann-fold domains"/>
    <property type="match status" value="1"/>
</dbReference>
<keyword evidence="9" id="KW-1185">Reference proteome</keyword>
<dbReference type="PANTHER" id="PTHR11117:SF2">
    <property type="entry name" value="SUCCINATE--COA LIGASE [ADP_GDP-FORMING] SUBUNIT ALPHA, MITOCHONDRIAL"/>
    <property type="match status" value="1"/>
</dbReference>
<dbReference type="SUPFAM" id="SSF52210">
    <property type="entry name" value="Succinyl-CoA synthetase domains"/>
    <property type="match status" value="1"/>
</dbReference>
<dbReference type="FunFam" id="3.40.50.261:FF:000006">
    <property type="entry name" value="Succinate--CoA ligase [ADP-forming] subunit alpha"/>
    <property type="match status" value="1"/>
</dbReference>
<dbReference type="InterPro" id="IPR005811">
    <property type="entry name" value="SUCC_ACL_C"/>
</dbReference>
<gene>
    <name evidence="5 8" type="primary">sucD</name>
    <name evidence="8" type="ORF">MFMK1_002644</name>
</gene>
<dbReference type="Gene3D" id="3.40.50.720">
    <property type="entry name" value="NAD(P)-binding Rossmann-like Domain"/>
    <property type="match status" value="1"/>
</dbReference>
<reference evidence="8 9" key="1">
    <citation type="submission" date="2023-04" db="EMBL/GenBank/DDBJ databases">
        <authorList>
            <person name="Hsu D."/>
        </authorList>
    </citation>
    <scope>NUCLEOTIDE SEQUENCE [LARGE SCALE GENOMIC DNA]</scope>
    <source>
        <strain evidence="8 9">MK1</strain>
    </source>
</reference>
<evidence type="ECO:0000256" key="3">
    <source>
        <dbReference type="ARBA" id="ARBA00022741"/>
    </source>
</evidence>
<dbReference type="EC" id="6.2.1.5" evidence="5"/>
<comment type="function">
    <text evidence="5">Succinyl-CoA synthetase functions in the citric acid cycle (TCA), coupling the hydrolysis of succinyl-CoA to the synthesis of either ATP or GTP and thus represents the only step of substrate-level phosphorylation in the TCA. The alpha subunit of the enzyme binds the substrates coenzyme A and phosphate, while succinate binding and nucleotide specificity is provided by the beta subunit.</text>
</comment>
<comment type="subunit">
    <text evidence="5">Heterotetramer of two alpha and two beta subunits.</text>
</comment>
<dbReference type="PRINTS" id="PR01798">
    <property type="entry name" value="SCOASYNTHASE"/>
</dbReference>
<protein>
    <recommendedName>
        <fullName evidence="5">Succinate--CoA ligase [ADP-forming] subunit alpha</fullName>
        <ecNumber evidence="5">6.2.1.5</ecNumber>
    </recommendedName>
    <alternativeName>
        <fullName evidence="5">Succinyl-CoA synthetase subunit alpha</fullName>
        <shortName evidence="5">SCS-alpha</shortName>
    </alternativeName>
</protein>
<dbReference type="SMART" id="SM00881">
    <property type="entry name" value="CoA_binding"/>
    <property type="match status" value="1"/>
</dbReference>
<dbReference type="GO" id="GO:0004775">
    <property type="term" value="F:succinate-CoA ligase (ADP-forming) activity"/>
    <property type="evidence" value="ECO:0007669"/>
    <property type="project" value="UniProtKB-UniRule"/>
</dbReference>
<evidence type="ECO:0000256" key="5">
    <source>
        <dbReference type="HAMAP-Rule" id="MF_01988"/>
    </source>
</evidence>
<name>A0AAU0UQD3_9FIRM</name>
<dbReference type="AlphaFoldDB" id="A0AAU0UQD3"/>
<feature type="domain" description="CoA-binding" evidence="7">
    <location>
        <begin position="4"/>
        <end position="100"/>
    </location>
</feature>